<accession>A0A1A0HFG7</accession>
<feature type="compositionally biased region" description="Basic and acidic residues" evidence="1">
    <location>
        <begin position="66"/>
        <end position="104"/>
    </location>
</feature>
<feature type="compositionally biased region" description="Basic and acidic residues" evidence="1">
    <location>
        <begin position="431"/>
        <end position="464"/>
    </location>
</feature>
<evidence type="ECO:0000256" key="1">
    <source>
        <dbReference type="SAM" id="MobiDB-lite"/>
    </source>
</evidence>
<feature type="compositionally biased region" description="Basic and acidic residues" evidence="1">
    <location>
        <begin position="753"/>
        <end position="807"/>
    </location>
</feature>
<dbReference type="STRING" id="869754.A0A1A0HFG7"/>
<keyword evidence="3" id="KW-1185">Reference proteome</keyword>
<feature type="compositionally biased region" description="Basic and acidic residues" evidence="1">
    <location>
        <begin position="647"/>
        <end position="746"/>
    </location>
</feature>
<feature type="region of interest" description="Disordered" evidence="1">
    <location>
        <begin position="647"/>
        <end position="859"/>
    </location>
</feature>
<dbReference type="GeneID" id="30026957"/>
<gene>
    <name evidence="2" type="ORF">METBIDRAFT_11422</name>
</gene>
<feature type="compositionally biased region" description="Low complexity" evidence="1">
    <location>
        <begin position="105"/>
        <end position="117"/>
    </location>
</feature>
<feature type="compositionally biased region" description="Basic and acidic residues" evidence="1">
    <location>
        <begin position="845"/>
        <end position="857"/>
    </location>
</feature>
<comment type="caution">
    <text evidence="2">The sequence shown here is derived from an EMBL/GenBank/DDBJ whole genome shotgun (WGS) entry which is preliminary data.</text>
</comment>
<protein>
    <submittedName>
        <fullName evidence="2">Uncharacterized protein</fullName>
    </submittedName>
</protein>
<dbReference type="AlphaFoldDB" id="A0A1A0HFG7"/>
<sequence length="976" mass="106684">MSESTGASHETDSSKGSSRLRKLTESSTWTSPFRASGSRKNMIKEFKDNNSVSQVHVPKKFTLHPNLDKGAEKEPKGDEPKESEPKESEPKESEPLAEEEHKSVAADPAADGAPDAVPKNEPVALGSDEEERPLTEAEKAEVERAKEENGEEENGEEKNGKEAETEDPANSEADNGGTNVEAEGTSDGIEGADNTEVEGADTAENKESEAEPQTEDKPAQAAEATADSAGAEETPVVNENSGDDHIEQQVKEVPMEIDTAPENKYVPVAPPNQKVLDLLADKPDLLNRYQELNGAINSQASTSLDGPDKVVNLGSGLLLTQQQLLDIAAKRVAPVIANINSEVEKTQMEDQLMEKKEVDASVAKHEAKLGKLFEKHAAKVAKLKEKFDKEIAVKLGELEKESESSTAAAEEFDTTTRQEIQTASDEYLEREKKAMEQHEIDKETLLKNHDELEATKKQELEDAKTGQTTATEEIEALQETKSALDNSNTELSDEIERLTQQLAEREEELTAVTGKLTSEKDAFNQNEETKKSLNEKVVVAQKGVEEKKESKSKLAVEVGLLGAAVAAYAAKLTSLKSDSEKQPHRIAAAKEKFSAWNQERREMAEKIAREHEQQRLEAREAAATERVMAEIEEEKQRLAEEKQRVLEEKEQIEREEQEKLAAEEQAKKDAEEKAAQEKREAEEKAAQEKKEAEDKARKEAEDKAAKEAEEKRTAEEKVAREQREAEEKAQKEADEKAKKDAEEKKAAAALAVAEEKKAAQAQAAKEKQEAKERKLAEKEAAKERKLAEKEAAKEKKLADEQKAKEANAAKAAAVGSVSQTANSDGGAAEPKSASKKETVPGAATEKTEEPEKKDHKALAGFGVGAGAGALAGAGISAIPRKGSDADSARSHSFSKKLKSVFGRKNSDGAVSASTKQKAAVPLKKTVAAPTDDWVSIYEEVSDNEYEQHKNDEDYIEVDGAKAEELLRRHRDVLPKK</sequence>
<feature type="region of interest" description="Disordered" evidence="1">
    <location>
        <begin position="877"/>
        <end position="921"/>
    </location>
</feature>
<feature type="compositionally biased region" description="Low complexity" evidence="1">
    <location>
        <begin position="219"/>
        <end position="233"/>
    </location>
</feature>
<feature type="compositionally biased region" description="Basic and acidic residues" evidence="1">
    <location>
        <begin position="242"/>
        <end position="254"/>
    </location>
</feature>
<feature type="compositionally biased region" description="Basic and acidic residues" evidence="1">
    <location>
        <begin position="203"/>
        <end position="218"/>
    </location>
</feature>
<dbReference type="OrthoDB" id="4070583at2759"/>
<feature type="region of interest" description="Disordered" evidence="1">
    <location>
        <begin position="1"/>
        <end position="268"/>
    </location>
</feature>
<dbReference type="RefSeq" id="XP_018713104.1">
    <property type="nucleotide sequence ID" value="XM_018853981.1"/>
</dbReference>
<evidence type="ECO:0000313" key="3">
    <source>
        <dbReference type="Proteomes" id="UP000092555"/>
    </source>
</evidence>
<reference evidence="2 3" key="1">
    <citation type="submission" date="2016-05" db="EMBL/GenBank/DDBJ databases">
        <title>Comparative genomics of biotechnologically important yeasts.</title>
        <authorList>
            <consortium name="DOE Joint Genome Institute"/>
            <person name="Riley R."/>
            <person name="Haridas S."/>
            <person name="Wolfe K.H."/>
            <person name="Lopes M.R."/>
            <person name="Hittinger C.T."/>
            <person name="Goker M."/>
            <person name="Salamov A."/>
            <person name="Wisecaver J."/>
            <person name="Long T.M."/>
            <person name="Aerts A.L."/>
            <person name="Barry K."/>
            <person name="Choi C."/>
            <person name="Clum A."/>
            <person name="Coughlan A.Y."/>
            <person name="Deshpande S."/>
            <person name="Douglass A.P."/>
            <person name="Hanson S.J."/>
            <person name="Klenk H.-P."/>
            <person name="LaButti K."/>
            <person name="Lapidus A."/>
            <person name="Lindquist E."/>
            <person name="Lipzen A."/>
            <person name="Meier-kolthoff J.P."/>
            <person name="Ohm R.A."/>
            <person name="Otillar R.P."/>
            <person name="Pangilinan J."/>
            <person name="Peng Y."/>
            <person name="Rokas A."/>
            <person name="Rosa C.A."/>
            <person name="Scheuner C."/>
            <person name="Sibirny A.A."/>
            <person name="Slot J.C."/>
            <person name="Stielow J.B."/>
            <person name="Sun H."/>
            <person name="Kurtzman C.P."/>
            <person name="Blackwell M."/>
            <person name="Grigoriev I.V."/>
            <person name="Jeffries T.W."/>
        </authorList>
    </citation>
    <scope>NUCLEOTIDE SEQUENCE [LARGE SCALE GENOMIC DNA]</scope>
    <source>
        <strain evidence="2 3">NRRL YB-4993</strain>
    </source>
</reference>
<feature type="compositionally biased region" description="Basic and acidic residues" evidence="1">
    <location>
        <begin position="132"/>
        <end position="148"/>
    </location>
</feature>
<dbReference type="Proteomes" id="UP000092555">
    <property type="component" value="Unassembled WGS sequence"/>
</dbReference>
<dbReference type="EMBL" id="LXTC01000002">
    <property type="protein sequence ID" value="OBA22608.1"/>
    <property type="molecule type" value="Genomic_DNA"/>
</dbReference>
<name>A0A1A0HFG7_9ASCO</name>
<feature type="region of interest" description="Disordered" evidence="1">
    <location>
        <begin position="431"/>
        <end position="469"/>
    </location>
</feature>
<evidence type="ECO:0000313" key="2">
    <source>
        <dbReference type="EMBL" id="OBA22608.1"/>
    </source>
</evidence>
<proteinExistence type="predicted"/>
<organism evidence="2 3">
    <name type="scientific">Metschnikowia bicuspidata var. bicuspidata NRRL YB-4993</name>
    <dbReference type="NCBI Taxonomy" id="869754"/>
    <lineage>
        <taxon>Eukaryota</taxon>
        <taxon>Fungi</taxon>
        <taxon>Dikarya</taxon>
        <taxon>Ascomycota</taxon>
        <taxon>Saccharomycotina</taxon>
        <taxon>Pichiomycetes</taxon>
        <taxon>Metschnikowiaceae</taxon>
        <taxon>Metschnikowia</taxon>
    </lineage>
</organism>
<feature type="region of interest" description="Disordered" evidence="1">
    <location>
        <begin position="398"/>
        <end position="419"/>
    </location>
</feature>